<dbReference type="AlphaFoldDB" id="X1PZ00"/>
<dbReference type="EMBL" id="BARW01001595">
    <property type="protein sequence ID" value="GAI61492.1"/>
    <property type="molecule type" value="Genomic_DNA"/>
</dbReference>
<organism evidence="2">
    <name type="scientific">marine sediment metagenome</name>
    <dbReference type="NCBI Taxonomy" id="412755"/>
    <lineage>
        <taxon>unclassified sequences</taxon>
        <taxon>metagenomes</taxon>
        <taxon>ecological metagenomes</taxon>
    </lineage>
</organism>
<evidence type="ECO:0000256" key="1">
    <source>
        <dbReference type="SAM" id="MobiDB-lite"/>
    </source>
</evidence>
<accession>X1PZ00</accession>
<proteinExistence type="predicted"/>
<feature type="region of interest" description="Disordered" evidence="1">
    <location>
        <begin position="98"/>
        <end position="120"/>
    </location>
</feature>
<protein>
    <submittedName>
        <fullName evidence="2">Uncharacterized protein</fullName>
    </submittedName>
</protein>
<feature type="non-terminal residue" evidence="2">
    <location>
        <position position="1"/>
    </location>
</feature>
<sequence length="120" mass="12810">VEIPQAGEGEADLISYGRPEMIGELDRVLDKDKVKHRGIEVDASVTEVPEKLAKLGKMVQRQVSEATSVRKALEAKFGVPALPGVVEDVVEQFESQLPALPGSEVIEEGGQANGSSEAED</sequence>
<name>X1PZ00_9ZZZZ</name>
<reference evidence="2" key="1">
    <citation type="journal article" date="2014" name="Front. Microbiol.">
        <title>High frequency of phylogenetically diverse reductive dehalogenase-homologous genes in deep subseafloor sedimentary metagenomes.</title>
        <authorList>
            <person name="Kawai M."/>
            <person name="Futagami T."/>
            <person name="Toyoda A."/>
            <person name="Takaki Y."/>
            <person name="Nishi S."/>
            <person name="Hori S."/>
            <person name="Arai W."/>
            <person name="Tsubouchi T."/>
            <person name="Morono Y."/>
            <person name="Uchiyama I."/>
            <person name="Ito T."/>
            <person name="Fujiyama A."/>
            <person name="Inagaki F."/>
            <person name="Takami H."/>
        </authorList>
    </citation>
    <scope>NUCLEOTIDE SEQUENCE</scope>
    <source>
        <strain evidence="2">Expedition CK06-06</strain>
    </source>
</reference>
<comment type="caution">
    <text evidence="2">The sequence shown here is derived from an EMBL/GenBank/DDBJ whole genome shotgun (WGS) entry which is preliminary data.</text>
</comment>
<gene>
    <name evidence="2" type="ORF">S12H4_04975</name>
</gene>
<evidence type="ECO:0000313" key="2">
    <source>
        <dbReference type="EMBL" id="GAI61492.1"/>
    </source>
</evidence>